<dbReference type="OrthoDB" id="5575144at2759"/>
<dbReference type="InterPro" id="IPR050335">
    <property type="entry name" value="ERT1_acuK_gluconeogen_tf"/>
</dbReference>
<evidence type="ECO:0000256" key="7">
    <source>
        <dbReference type="SAM" id="MobiDB-lite"/>
    </source>
</evidence>
<evidence type="ECO:0008006" key="10">
    <source>
        <dbReference type="Google" id="ProtNLM"/>
    </source>
</evidence>
<feature type="region of interest" description="Disordered" evidence="7">
    <location>
        <begin position="156"/>
        <end position="206"/>
    </location>
</feature>
<feature type="region of interest" description="Disordered" evidence="7">
    <location>
        <begin position="581"/>
        <end position="725"/>
    </location>
</feature>
<dbReference type="GO" id="GO:0003677">
    <property type="term" value="F:DNA binding"/>
    <property type="evidence" value="ECO:0007669"/>
    <property type="project" value="UniProtKB-KW"/>
</dbReference>
<evidence type="ECO:0000313" key="8">
    <source>
        <dbReference type="EMBL" id="KXH29994.1"/>
    </source>
</evidence>
<feature type="region of interest" description="Disordered" evidence="7">
    <location>
        <begin position="32"/>
        <end position="143"/>
    </location>
</feature>
<evidence type="ECO:0000256" key="5">
    <source>
        <dbReference type="ARBA" id="ARBA00023163"/>
    </source>
</evidence>
<comment type="caution">
    <text evidence="8">The sequence shown here is derived from an EMBL/GenBank/DDBJ whole genome shotgun (WGS) entry which is preliminary data.</text>
</comment>
<feature type="compositionally biased region" description="Polar residues" evidence="7">
    <location>
        <begin position="183"/>
        <end position="199"/>
    </location>
</feature>
<keyword evidence="6" id="KW-0539">Nucleus</keyword>
<dbReference type="PANTHER" id="PTHR47659">
    <property type="entry name" value="ZN(II)2CYS6 TRANSCRIPTION FACTOR (EUROFUNG)-RELATED"/>
    <property type="match status" value="1"/>
</dbReference>
<feature type="compositionally biased region" description="Basic and acidic residues" evidence="7">
    <location>
        <begin position="715"/>
        <end position="725"/>
    </location>
</feature>
<sequence>MQAISSDCDTSSTSFGQRRGISDLARFALDLTWATPTRAESETPARPRAYPSPPMSGSPPLPPKPNPEAGDRGQLHGSYPSTSPQNAYRGGLPPTTIPQGDYRGPPPPPHSLPPPQPRSYHADPQDRMPYSYPRPDDHLRTTPSGYAHLASQVMQQRPPPPYMQMSGPPPPQPTGPHQHGYATTMSQTSQDSGPYTSPKTQRKTKGHVASACVPCKRAHLRCDGCQPSLTWVERVSVWPNWTGVNPTQQREYWSFLAGLPRRPSQLLQRLSFSQPNDRPNHYRFLRRLVPGPVRPGVSARHFGKIGGFADVRLRQIAQRPCSRCTSNGKEDACVDVQHKKRGRPRLRDDREARYGPSTYQHPQDAAAAAAAAARRPPLSHYSAGTPISGYDDPIRGSHSYRVLKSQPSEPIAPRYLDRAPMADANLYGQPPSLASGAPEPVIFLTTELEIARASPAFADAVGIPNVRGRSLFDIVVPTEREKLQSHQRQIQEERTRKDPVYLPPIFGRQEQERVFDSLRFEADEISRFQLDRQDFFVFAASDGQPRSYSVRLGLAKRESIYFIVLLINAAPRYPYPSPSPHAREVPYPYPPQQQAYAQHTPVSATFEQPRPRFGEGALAPRPSPGQPLHMATGLSPGISPGMPSYAASPSRPEYASGPSSYQIPRSELPPTTRPPQPSFQLPPIRAGPHQPPQPESSSWQRDERSGRVDIGGLLEKPDPQQRRPQ</sequence>
<keyword evidence="3" id="KW-0805">Transcription regulation</keyword>
<evidence type="ECO:0000256" key="3">
    <source>
        <dbReference type="ARBA" id="ARBA00023015"/>
    </source>
</evidence>
<evidence type="ECO:0000256" key="2">
    <source>
        <dbReference type="ARBA" id="ARBA00022833"/>
    </source>
</evidence>
<reference evidence="8 9" key="1">
    <citation type="submission" date="2014-02" db="EMBL/GenBank/DDBJ databases">
        <title>The genome sequence of Colletotrichum simmondsii CBS122122.</title>
        <authorList>
            <person name="Baroncelli R."/>
            <person name="Thon M.R."/>
        </authorList>
    </citation>
    <scope>NUCLEOTIDE SEQUENCE [LARGE SCALE GENOMIC DNA]</scope>
    <source>
        <strain evidence="8 9">CBS122122</strain>
    </source>
</reference>
<feature type="region of interest" description="Disordered" evidence="7">
    <location>
        <begin position="1"/>
        <end position="20"/>
    </location>
</feature>
<protein>
    <recommendedName>
        <fullName evidence="10">C6 zinc finger domain-containing protein</fullName>
    </recommendedName>
</protein>
<evidence type="ECO:0000256" key="1">
    <source>
        <dbReference type="ARBA" id="ARBA00022723"/>
    </source>
</evidence>
<dbReference type="CDD" id="cd00130">
    <property type="entry name" value="PAS"/>
    <property type="match status" value="1"/>
</dbReference>
<feature type="compositionally biased region" description="Pro residues" evidence="7">
    <location>
        <begin position="157"/>
        <end position="174"/>
    </location>
</feature>
<keyword evidence="1" id="KW-0479">Metal-binding</keyword>
<feature type="region of interest" description="Disordered" evidence="7">
    <location>
        <begin position="335"/>
        <end position="392"/>
    </location>
</feature>
<keyword evidence="4" id="KW-0238">DNA-binding</keyword>
<dbReference type="AlphaFoldDB" id="A0A135S239"/>
<evidence type="ECO:0000256" key="4">
    <source>
        <dbReference type="ARBA" id="ARBA00023125"/>
    </source>
</evidence>
<name>A0A135S239_9PEZI</name>
<dbReference type="PANTHER" id="PTHR47659:SF4">
    <property type="entry name" value="ZN(II)2CYS6 TRANSCRIPTION FACTOR (EUROFUNG)"/>
    <property type="match status" value="1"/>
</dbReference>
<feature type="compositionally biased region" description="Polar residues" evidence="7">
    <location>
        <begin position="1"/>
        <end position="16"/>
    </location>
</feature>
<gene>
    <name evidence="8" type="ORF">CSIM01_00708</name>
</gene>
<evidence type="ECO:0000256" key="6">
    <source>
        <dbReference type="ARBA" id="ARBA00023242"/>
    </source>
</evidence>
<organism evidence="8 9">
    <name type="scientific">Colletotrichum simmondsii</name>
    <dbReference type="NCBI Taxonomy" id="703756"/>
    <lineage>
        <taxon>Eukaryota</taxon>
        <taxon>Fungi</taxon>
        <taxon>Dikarya</taxon>
        <taxon>Ascomycota</taxon>
        <taxon>Pezizomycotina</taxon>
        <taxon>Sordariomycetes</taxon>
        <taxon>Hypocreomycetidae</taxon>
        <taxon>Glomerellales</taxon>
        <taxon>Glomerellaceae</taxon>
        <taxon>Colletotrichum</taxon>
        <taxon>Colletotrichum acutatum species complex</taxon>
    </lineage>
</organism>
<feature type="compositionally biased region" description="Pro residues" evidence="7">
    <location>
        <begin position="50"/>
        <end position="66"/>
    </location>
</feature>
<evidence type="ECO:0000313" key="9">
    <source>
        <dbReference type="Proteomes" id="UP000070328"/>
    </source>
</evidence>
<dbReference type="EMBL" id="JFBX01000728">
    <property type="protein sequence ID" value="KXH29994.1"/>
    <property type="molecule type" value="Genomic_DNA"/>
</dbReference>
<proteinExistence type="predicted"/>
<keyword evidence="2" id="KW-0862">Zinc</keyword>
<accession>A0A135S239</accession>
<dbReference type="InterPro" id="IPR000014">
    <property type="entry name" value="PAS"/>
</dbReference>
<feature type="compositionally biased region" description="Pro residues" evidence="7">
    <location>
        <begin position="104"/>
        <end position="117"/>
    </location>
</feature>
<dbReference type="GO" id="GO:0046872">
    <property type="term" value="F:metal ion binding"/>
    <property type="evidence" value="ECO:0007669"/>
    <property type="project" value="UniProtKB-KW"/>
</dbReference>
<keyword evidence="9" id="KW-1185">Reference proteome</keyword>
<keyword evidence="5" id="KW-0804">Transcription</keyword>
<dbReference type="Proteomes" id="UP000070328">
    <property type="component" value="Unassembled WGS sequence"/>
</dbReference>